<feature type="transmembrane region" description="Helical" evidence="1">
    <location>
        <begin position="15"/>
        <end position="32"/>
    </location>
</feature>
<evidence type="ECO:0000313" key="2">
    <source>
        <dbReference type="EMBL" id="SDO47984.1"/>
    </source>
</evidence>
<feature type="transmembrane region" description="Helical" evidence="1">
    <location>
        <begin position="94"/>
        <end position="112"/>
    </location>
</feature>
<feature type="transmembrane region" description="Helical" evidence="1">
    <location>
        <begin position="158"/>
        <end position="183"/>
    </location>
</feature>
<dbReference type="AlphaFoldDB" id="A0A1H0JWH8"/>
<dbReference type="Proteomes" id="UP000199651">
    <property type="component" value="Unassembled WGS sequence"/>
</dbReference>
<dbReference type="InterPro" id="IPR011737">
    <property type="entry name" value="CHP02206_TP0381"/>
</dbReference>
<organism evidence="2 3">
    <name type="scientific">Actinokineospora alba</name>
    <dbReference type="NCBI Taxonomy" id="504798"/>
    <lineage>
        <taxon>Bacteria</taxon>
        <taxon>Bacillati</taxon>
        <taxon>Actinomycetota</taxon>
        <taxon>Actinomycetes</taxon>
        <taxon>Pseudonocardiales</taxon>
        <taxon>Pseudonocardiaceae</taxon>
        <taxon>Actinokineospora</taxon>
    </lineage>
</organism>
<name>A0A1H0JWH8_9PSEU</name>
<feature type="transmembrane region" description="Helical" evidence="1">
    <location>
        <begin position="124"/>
        <end position="146"/>
    </location>
</feature>
<protein>
    <submittedName>
        <fullName evidence="2">Conserved hypothetical integral membrane protein TIGR02206</fullName>
    </submittedName>
</protein>
<reference evidence="3" key="1">
    <citation type="submission" date="2016-10" db="EMBL/GenBank/DDBJ databases">
        <authorList>
            <person name="Varghese N."/>
            <person name="Submissions S."/>
        </authorList>
    </citation>
    <scope>NUCLEOTIDE SEQUENCE [LARGE SCALE GENOMIC DNA]</scope>
    <source>
        <strain evidence="3">IBRC-M 10655</strain>
    </source>
</reference>
<dbReference type="Pfam" id="PF14808">
    <property type="entry name" value="TMEM164"/>
    <property type="match status" value="1"/>
</dbReference>
<dbReference type="STRING" id="504798.SAMN05421871_102806"/>
<sequence length="239" mass="26797">MALAERDFTAYGPSHWVVLALFAVGAIGFVLLGRAHPGLLPSRVLAVLVLALQLSIQLYSMAPSRFRLDHSLPLQLSDFAGYVTAYALWSHRRWAFTLTYYWGLTLSVQALVSPALRGPDFPHVSFLGFWAVHLLVVWAAIYLTWGMRMRPDWRGYRFAVVVTVVWAASMLVFNAVVGSNYGFLNAKPTVDSLLDVLGPWPWYVVWELVLVVTVWAAMTVPWTHPRVAPPGKRVHHSGK</sequence>
<keyword evidence="1" id="KW-0812">Transmembrane</keyword>
<dbReference type="OrthoDB" id="9813172at2"/>
<feature type="transmembrane region" description="Helical" evidence="1">
    <location>
        <begin position="72"/>
        <end position="89"/>
    </location>
</feature>
<keyword evidence="1" id="KW-1133">Transmembrane helix</keyword>
<dbReference type="NCBIfam" id="TIGR02206">
    <property type="entry name" value="intg_mem_TP0381"/>
    <property type="match status" value="1"/>
</dbReference>
<dbReference type="RefSeq" id="WP_091371960.1">
    <property type="nucleotide sequence ID" value="NZ_FNDV01000002.1"/>
</dbReference>
<keyword evidence="1" id="KW-0472">Membrane</keyword>
<evidence type="ECO:0000256" key="1">
    <source>
        <dbReference type="SAM" id="Phobius"/>
    </source>
</evidence>
<keyword evidence="3" id="KW-1185">Reference proteome</keyword>
<feature type="transmembrane region" description="Helical" evidence="1">
    <location>
        <begin position="203"/>
        <end position="223"/>
    </location>
</feature>
<evidence type="ECO:0000313" key="3">
    <source>
        <dbReference type="Proteomes" id="UP000199651"/>
    </source>
</evidence>
<gene>
    <name evidence="2" type="ORF">SAMN05192558_103243</name>
</gene>
<proteinExistence type="predicted"/>
<accession>A0A1H0JWH8</accession>
<dbReference type="EMBL" id="FNJB01000003">
    <property type="protein sequence ID" value="SDO47984.1"/>
    <property type="molecule type" value="Genomic_DNA"/>
</dbReference>
<feature type="transmembrane region" description="Helical" evidence="1">
    <location>
        <begin position="44"/>
        <end position="60"/>
    </location>
</feature>